<dbReference type="InterPro" id="IPR029033">
    <property type="entry name" value="His_PPase_superfam"/>
</dbReference>
<sequence>MRRLLYVSHPEVLVDPAVPVPRWGLSPVGAERARRFATATALLDDVGSVWSSAETKARETAALLVADPPMEIYVRGDLGELDRSATGYLPREEFERVADECFAAPEDSVRGWERAVDAQTRTVRAVHAVLTDPRAAHGDVLVVGHGGVGTLLFCRVAGLPIAREHDQPGSGGNVLTFDLHEDSRLVPTGGWVPFEHVS</sequence>
<gene>
    <name evidence="1" type="ORF">FB458_1307</name>
</gene>
<dbReference type="EMBL" id="VFMN01000001">
    <property type="protein sequence ID" value="TQJ08223.1"/>
    <property type="molecule type" value="Genomic_DNA"/>
</dbReference>
<accession>A0A542DYQ1</accession>
<evidence type="ECO:0000313" key="2">
    <source>
        <dbReference type="Proteomes" id="UP000317893"/>
    </source>
</evidence>
<reference evidence="1 2" key="1">
    <citation type="submission" date="2019-06" db="EMBL/GenBank/DDBJ databases">
        <title>Sequencing the genomes of 1000 actinobacteria strains.</title>
        <authorList>
            <person name="Klenk H.-P."/>
        </authorList>
    </citation>
    <scope>NUCLEOTIDE SEQUENCE [LARGE SCALE GENOMIC DNA]</scope>
    <source>
        <strain evidence="1 2">DSM 18607</strain>
    </source>
</reference>
<dbReference type="InterPro" id="IPR013078">
    <property type="entry name" value="His_Pase_superF_clade-1"/>
</dbReference>
<dbReference type="Proteomes" id="UP000317893">
    <property type="component" value="Unassembled WGS sequence"/>
</dbReference>
<evidence type="ECO:0000313" key="1">
    <source>
        <dbReference type="EMBL" id="TQJ08223.1"/>
    </source>
</evidence>
<dbReference type="AlphaFoldDB" id="A0A542DYQ1"/>
<name>A0A542DYQ1_9MICO</name>
<dbReference type="Pfam" id="PF00300">
    <property type="entry name" value="His_Phos_1"/>
    <property type="match status" value="1"/>
</dbReference>
<proteinExistence type="predicted"/>
<dbReference type="Gene3D" id="3.40.50.1240">
    <property type="entry name" value="Phosphoglycerate mutase-like"/>
    <property type="match status" value="1"/>
</dbReference>
<organism evidence="1 2">
    <name type="scientific">Lapillicoccus jejuensis</name>
    <dbReference type="NCBI Taxonomy" id="402171"/>
    <lineage>
        <taxon>Bacteria</taxon>
        <taxon>Bacillati</taxon>
        <taxon>Actinomycetota</taxon>
        <taxon>Actinomycetes</taxon>
        <taxon>Micrococcales</taxon>
        <taxon>Intrasporangiaceae</taxon>
        <taxon>Lapillicoccus</taxon>
    </lineage>
</organism>
<dbReference type="SUPFAM" id="SSF53254">
    <property type="entry name" value="Phosphoglycerate mutase-like"/>
    <property type="match status" value="1"/>
</dbReference>
<dbReference type="OrthoDB" id="34197at2"/>
<dbReference type="RefSeq" id="WP_141847762.1">
    <property type="nucleotide sequence ID" value="NZ_BAAAPR010000002.1"/>
</dbReference>
<protein>
    <submittedName>
        <fullName evidence="1">Broad specificity phosphatase PhoE</fullName>
    </submittedName>
</protein>
<keyword evidence="2" id="KW-1185">Reference proteome</keyword>
<comment type="caution">
    <text evidence="1">The sequence shown here is derived from an EMBL/GenBank/DDBJ whole genome shotgun (WGS) entry which is preliminary data.</text>
</comment>